<feature type="compositionally biased region" description="Basic and acidic residues" evidence="1">
    <location>
        <begin position="31"/>
        <end position="41"/>
    </location>
</feature>
<organism evidence="2 3">
    <name type="scientific">Brassica cretica</name>
    <name type="common">Mustard</name>
    <dbReference type="NCBI Taxonomy" id="69181"/>
    <lineage>
        <taxon>Eukaryota</taxon>
        <taxon>Viridiplantae</taxon>
        <taxon>Streptophyta</taxon>
        <taxon>Embryophyta</taxon>
        <taxon>Tracheophyta</taxon>
        <taxon>Spermatophyta</taxon>
        <taxon>Magnoliopsida</taxon>
        <taxon>eudicotyledons</taxon>
        <taxon>Gunneridae</taxon>
        <taxon>Pentapetalae</taxon>
        <taxon>rosids</taxon>
        <taxon>malvids</taxon>
        <taxon>Brassicales</taxon>
        <taxon>Brassicaceae</taxon>
        <taxon>Brassiceae</taxon>
        <taxon>Brassica</taxon>
    </lineage>
</organism>
<proteinExistence type="predicted"/>
<feature type="compositionally biased region" description="Polar residues" evidence="1">
    <location>
        <begin position="82"/>
        <end position="91"/>
    </location>
</feature>
<feature type="compositionally biased region" description="Low complexity" evidence="1">
    <location>
        <begin position="92"/>
        <end position="105"/>
    </location>
</feature>
<name>A0A8S9NM30_BRACR</name>
<dbReference type="Proteomes" id="UP000712600">
    <property type="component" value="Unassembled WGS sequence"/>
</dbReference>
<feature type="region of interest" description="Disordered" evidence="1">
    <location>
        <begin position="26"/>
        <end position="50"/>
    </location>
</feature>
<protein>
    <submittedName>
        <fullName evidence="2">Uncharacterized protein</fullName>
    </submittedName>
</protein>
<evidence type="ECO:0000313" key="3">
    <source>
        <dbReference type="Proteomes" id="UP000712600"/>
    </source>
</evidence>
<comment type="caution">
    <text evidence="2">The sequence shown here is derived from an EMBL/GenBank/DDBJ whole genome shotgun (WGS) entry which is preliminary data.</text>
</comment>
<gene>
    <name evidence="2" type="ORF">F2Q69_00009520</name>
</gene>
<sequence length="183" mass="19890">MTPPPDPPPVPPDLFFLQPLDFVSPPSSPLRHSDPILHETNHSLTPSRVTPIPLAVLDDEVDDAREEGEITPTKTGVGLAPESNSENLTLQRSRSLPSSYSSTPSKYPHNYRPSSSTWIKVVHKSSPPKASTNSDAGRRTSPVAITNSQFAEEEELIKSAQAIIRGRLANIDKNPQAFPTALV</sequence>
<accession>A0A8S9NM30</accession>
<dbReference type="EMBL" id="QGKX02001521">
    <property type="protein sequence ID" value="KAF3506158.1"/>
    <property type="molecule type" value="Genomic_DNA"/>
</dbReference>
<feature type="region of interest" description="Disordered" evidence="1">
    <location>
        <begin position="69"/>
        <end position="142"/>
    </location>
</feature>
<dbReference type="AlphaFoldDB" id="A0A8S9NM30"/>
<reference evidence="2" key="1">
    <citation type="submission" date="2019-12" db="EMBL/GenBank/DDBJ databases">
        <title>Genome sequencing and annotation of Brassica cretica.</title>
        <authorList>
            <person name="Studholme D.J."/>
            <person name="Sarris P."/>
        </authorList>
    </citation>
    <scope>NUCLEOTIDE SEQUENCE</scope>
    <source>
        <strain evidence="2">PFS-109/04</strain>
        <tissue evidence="2">Leaf</tissue>
    </source>
</reference>
<evidence type="ECO:0000256" key="1">
    <source>
        <dbReference type="SAM" id="MobiDB-lite"/>
    </source>
</evidence>
<evidence type="ECO:0000313" key="2">
    <source>
        <dbReference type="EMBL" id="KAF3506158.1"/>
    </source>
</evidence>